<feature type="non-terminal residue" evidence="1">
    <location>
        <position position="104"/>
    </location>
</feature>
<dbReference type="EMBL" id="BART01008275">
    <property type="protein sequence ID" value="GAG53562.1"/>
    <property type="molecule type" value="Genomic_DNA"/>
</dbReference>
<comment type="caution">
    <text evidence="1">The sequence shown here is derived from an EMBL/GenBank/DDBJ whole genome shotgun (WGS) entry which is preliminary data.</text>
</comment>
<proteinExistence type="predicted"/>
<organism evidence="1">
    <name type="scientific">marine sediment metagenome</name>
    <dbReference type="NCBI Taxonomy" id="412755"/>
    <lineage>
        <taxon>unclassified sequences</taxon>
        <taxon>metagenomes</taxon>
        <taxon>ecological metagenomes</taxon>
    </lineage>
</organism>
<gene>
    <name evidence="1" type="ORF">S01H4_18661</name>
</gene>
<protein>
    <submittedName>
        <fullName evidence="1">Uncharacterized protein</fullName>
    </submittedName>
</protein>
<reference evidence="1" key="1">
    <citation type="journal article" date="2014" name="Front. Microbiol.">
        <title>High frequency of phylogenetically diverse reductive dehalogenase-homologous genes in deep subseafloor sedimentary metagenomes.</title>
        <authorList>
            <person name="Kawai M."/>
            <person name="Futagami T."/>
            <person name="Toyoda A."/>
            <person name="Takaki Y."/>
            <person name="Nishi S."/>
            <person name="Hori S."/>
            <person name="Arai W."/>
            <person name="Tsubouchi T."/>
            <person name="Morono Y."/>
            <person name="Uchiyama I."/>
            <person name="Ito T."/>
            <person name="Fujiyama A."/>
            <person name="Inagaki F."/>
            <person name="Takami H."/>
        </authorList>
    </citation>
    <scope>NUCLEOTIDE SEQUENCE</scope>
    <source>
        <strain evidence="1">Expedition CK06-06</strain>
    </source>
</reference>
<name>X0Z591_9ZZZZ</name>
<accession>X0Z591</accession>
<evidence type="ECO:0000313" key="1">
    <source>
        <dbReference type="EMBL" id="GAG53562.1"/>
    </source>
</evidence>
<sequence length="104" mass="11330">MGHGSKVSKLVLDSHGSYLGMEKGCFIVRDKNGNVERYPLFEKEIGEVTSGLEEPRPPAIYGDTFNFDPASPLAFSLFGHTARMDIIVEAAASSKKASFFASQE</sequence>
<dbReference type="AlphaFoldDB" id="X0Z591"/>